<dbReference type="Proteomes" id="UP001642482">
    <property type="component" value="Unassembled WGS sequence"/>
</dbReference>
<evidence type="ECO:0000313" key="2">
    <source>
        <dbReference type="EMBL" id="CAK7211088.1"/>
    </source>
</evidence>
<evidence type="ECO:0000256" key="1">
    <source>
        <dbReference type="SAM" id="MobiDB-lite"/>
    </source>
</evidence>
<feature type="compositionally biased region" description="Low complexity" evidence="1">
    <location>
        <begin position="131"/>
        <end position="146"/>
    </location>
</feature>
<keyword evidence="3" id="KW-1185">Reference proteome</keyword>
<protein>
    <submittedName>
        <fullName evidence="2">Uncharacterized protein</fullName>
    </submittedName>
</protein>
<evidence type="ECO:0000313" key="3">
    <source>
        <dbReference type="Proteomes" id="UP001642482"/>
    </source>
</evidence>
<dbReference type="EMBL" id="CAWUHD010000006">
    <property type="protein sequence ID" value="CAK7211088.1"/>
    <property type="molecule type" value="Genomic_DNA"/>
</dbReference>
<reference evidence="2 3" key="1">
    <citation type="submission" date="2024-01" db="EMBL/GenBank/DDBJ databases">
        <authorList>
            <person name="Allen C."/>
            <person name="Tagirdzhanova G."/>
        </authorList>
    </citation>
    <scope>NUCLEOTIDE SEQUENCE [LARGE SCALE GENOMIC DNA]</scope>
</reference>
<proteinExistence type="predicted"/>
<feature type="region of interest" description="Disordered" evidence="1">
    <location>
        <begin position="106"/>
        <end position="154"/>
    </location>
</feature>
<name>A0ABP0AV01_9PEZI</name>
<accession>A0ABP0AV01</accession>
<feature type="region of interest" description="Disordered" evidence="1">
    <location>
        <begin position="38"/>
        <end position="85"/>
    </location>
</feature>
<organism evidence="2 3">
    <name type="scientific">Sporothrix eucalyptigena</name>
    <dbReference type="NCBI Taxonomy" id="1812306"/>
    <lineage>
        <taxon>Eukaryota</taxon>
        <taxon>Fungi</taxon>
        <taxon>Dikarya</taxon>
        <taxon>Ascomycota</taxon>
        <taxon>Pezizomycotina</taxon>
        <taxon>Sordariomycetes</taxon>
        <taxon>Sordariomycetidae</taxon>
        <taxon>Ophiostomatales</taxon>
        <taxon>Ophiostomataceae</taxon>
        <taxon>Sporothrix</taxon>
    </lineage>
</organism>
<feature type="compositionally biased region" description="Low complexity" evidence="1">
    <location>
        <begin position="46"/>
        <end position="67"/>
    </location>
</feature>
<comment type="caution">
    <text evidence="2">The sequence shown here is derived from an EMBL/GenBank/DDBJ whole genome shotgun (WGS) entry which is preliminary data.</text>
</comment>
<sequence length="324" mass="34380">MTTTASAGDSSLFSRIAQSAAGLSRDFVSARQRGSDIASLASTDKAGPSSRAQPSAPAAAGEGSAASIPTWTGASGGSSHAQQHATAQDAAFASFLDGADIDMSMPTEPIIGLDDDNSTDAWSMPAPHQTQPTSSQSNPLLQQPSSAVTEQESRDGLDVVNLLSADGPAEEEPNYGDIELAEDEIEALKRALFGENSDNNAPSAGNREWDNVLNFIPDFVRPNPLGGYENEQSNALFSTGAPVKSNETQATMGMAHSSESTRQWLDQWHDVLTRYDDEVWGGLSPLVEQAREEVDQLQQSEPAQIAAGTKALDRLRQILGHLRD</sequence>
<gene>
    <name evidence="2" type="ORF">SEUCBS140593_001049</name>
</gene>